<feature type="repeat" description="ANK" evidence="3">
    <location>
        <begin position="41"/>
        <end position="73"/>
    </location>
</feature>
<keyword evidence="2 3" id="KW-0040">ANK repeat</keyword>
<dbReference type="GeneID" id="108742425"/>
<sequence length="764" mass="83671">MSGPGASGGAALRAAAAAGDALQVGRLLGSARCVRFSHDEQGRSALHLAASAGHTAVVRLLLNVAAPKEVDSPDGAGCTPLQRAAADGHEEVVRLLLSRGADIDKQDAIHGNCPLHEAAWKGYSKTVALLASAGADLSRTNAGGFTALHLCCQNGHNQSCRELLLANCNPDLQNNYGDTALHTAARYGHAGVTRILISAKCRVSEQNKNGDTALHIAAAMGRRKLTRILLEANCDKNIRNKQNETARDIALRKDLNEILNILDEYVPKSKDKKKDKGKKKSKTKVTFDGKKTDITEGLIRTKHWSPYGCHYYPDPEAFPPPRLDTLPDEPLKRGEQYYLDLAGNIRKGPVGVGYTCYCAPLFRHLEARLEKDKRELQRAQVRLGQRVAGLEQKLNRSNHGRRSERITTSNKERETTELHRSRSLEMLDKLDEGNQLQTTRSMDELDSPNQENNPDNRPSVKELVARIQQHHSESKDNQDGDNSESSDDEDSPLRLNTCRGPMGDSNLVSLNPNYENVPNGPPRSRVGMYSPTAQYVEPSVTVVQPSAQNSNKTRTYVSSAILPNMGTFQNKDVMAHLRDQPASACIQSVPNLSGGQGSSRYGSPYEPQEPSCSNVTRYGNSNIHYGSSNEVCAGTYYGNEASVATTYSRTRGGYNSPQFFEQNVYYADSNPKYNDLQAKFARLRLLDSSKLYEKGKGDSSPSFIDSSKIFESTTRMLENPQDVIDRDTNNDSGYSTKVYGSSKGNSPCLSGQNENDCLGSSSLV</sequence>
<evidence type="ECO:0000313" key="6">
    <source>
        <dbReference type="RefSeq" id="XP_018333137.1"/>
    </source>
</evidence>
<feature type="repeat" description="ANK" evidence="3">
    <location>
        <begin position="209"/>
        <end position="241"/>
    </location>
</feature>
<feature type="repeat" description="ANK" evidence="3">
    <location>
        <begin position="76"/>
        <end position="108"/>
    </location>
</feature>
<keyword evidence="5" id="KW-1185">Reference proteome</keyword>
<dbReference type="PRINTS" id="PR01415">
    <property type="entry name" value="ANKYRIN"/>
</dbReference>
<feature type="repeat" description="ANK" evidence="3">
    <location>
        <begin position="176"/>
        <end position="208"/>
    </location>
</feature>
<evidence type="ECO:0000256" key="3">
    <source>
        <dbReference type="PROSITE-ProRule" id="PRU00023"/>
    </source>
</evidence>
<dbReference type="AlphaFoldDB" id="A0A1W4XK33"/>
<reference evidence="6" key="1">
    <citation type="submission" date="2025-08" db="UniProtKB">
        <authorList>
            <consortium name="RefSeq"/>
        </authorList>
    </citation>
    <scope>IDENTIFICATION</scope>
    <source>
        <tissue evidence="6">Entire body</tissue>
    </source>
</reference>
<dbReference type="Pfam" id="PF12796">
    <property type="entry name" value="Ank_2"/>
    <property type="match status" value="2"/>
</dbReference>
<feature type="compositionally biased region" description="Basic and acidic residues" evidence="4">
    <location>
        <begin position="469"/>
        <end position="478"/>
    </location>
</feature>
<evidence type="ECO:0000256" key="1">
    <source>
        <dbReference type="ARBA" id="ARBA00022737"/>
    </source>
</evidence>
<dbReference type="OrthoDB" id="424503at2759"/>
<dbReference type="CTD" id="36139"/>
<keyword evidence="1" id="KW-0677">Repeat</keyword>
<dbReference type="InParanoid" id="A0A1W4XK33"/>
<dbReference type="SMART" id="SM00248">
    <property type="entry name" value="ANK"/>
    <property type="match status" value="7"/>
</dbReference>
<dbReference type="PROSITE" id="PS50088">
    <property type="entry name" value="ANK_REPEAT"/>
    <property type="match status" value="6"/>
</dbReference>
<dbReference type="SUPFAM" id="SSF48403">
    <property type="entry name" value="Ankyrin repeat"/>
    <property type="match status" value="1"/>
</dbReference>
<proteinExistence type="predicted"/>
<dbReference type="KEGG" id="apln:108742425"/>
<feature type="compositionally biased region" description="Polar residues" evidence="4">
    <location>
        <begin position="506"/>
        <end position="515"/>
    </location>
</feature>
<dbReference type="RefSeq" id="XP_018333137.1">
    <property type="nucleotide sequence ID" value="XM_018477635.2"/>
</dbReference>
<feature type="compositionally biased region" description="Acidic residues" evidence="4">
    <location>
        <begin position="479"/>
        <end position="490"/>
    </location>
</feature>
<accession>A0A1W4XK33</accession>
<feature type="repeat" description="ANK" evidence="3">
    <location>
        <begin position="143"/>
        <end position="175"/>
    </location>
</feature>
<dbReference type="Proteomes" id="UP000192223">
    <property type="component" value="Unplaced"/>
</dbReference>
<feature type="compositionally biased region" description="Basic and acidic residues" evidence="4">
    <location>
        <begin position="401"/>
        <end position="430"/>
    </location>
</feature>
<dbReference type="Pfam" id="PF00023">
    <property type="entry name" value="Ank"/>
    <property type="match status" value="1"/>
</dbReference>
<dbReference type="InterPro" id="IPR002110">
    <property type="entry name" value="Ankyrin_rpt"/>
</dbReference>
<feature type="repeat" description="ANK" evidence="3">
    <location>
        <begin position="110"/>
        <end position="142"/>
    </location>
</feature>
<dbReference type="PROSITE" id="PS50297">
    <property type="entry name" value="ANK_REP_REGION"/>
    <property type="match status" value="5"/>
</dbReference>
<protein>
    <submittedName>
        <fullName evidence="6">Ankyrin repeat domain-containing protein 6</fullName>
    </submittedName>
</protein>
<feature type="region of interest" description="Disordered" evidence="4">
    <location>
        <begin position="469"/>
        <end position="515"/>
    </location>
</feature>
<gene>
    <name evidence="6" type="primary">LOC108742425</name>
</gene>
<organism evidence="5 6">
    <name type="scientific">Agrilus planipennis</name>
    <name type="common">Emerald ash borer</name>
    <name type="synonym">Agrilus marcopoli</name>
    <dbReference type="NCBI Taxonomy" id="224129"/>
    <lineage>
        <taxon>Eukaryota</taxon>
        <taxon>Metazoa</taxon>
        <taxon>Ecdysozoa</taxon>
        <taxon>Arthropoda</taxon>
        <taxon>Hexapoda</taxon>
        <taxon>Insecta</taxon>
        <taxon>Pterygota</taxon>
        <taxon>Neoptera</taxon>
        <taxon>Endopterygota</taxon>
        <taxon>Coleoptera</taxon>
        <taxon>Polyphaga</taxon>
        <taxon>Elateriformia</taxon>
        <taxon>Buprestoidea</taxon>
        <taxon>Buprestidae</taxon>
        <taxon>Agrilinae</taxon>
        <taxon>Agrilus</taxon>
    </lineage>
</organism>
<evidence type="ECO:0000256" key="2">
    <source>
        <dbReference type="ARBA" id="ARBA00023043"/>
    </source>
</evidence>
<feature type="region of interest" description="Disordered" evidence="4">
    <location>
        <begin position="715"/>
        <end position="752"/>
    </location>
</feature>
<dbReference type="STRING" id="224129.A0A1W4XK33"/>
<evidence type="ECO:0000313" key="5">
    <source>
        <dbReference type="Proteomes" id="UP000192223"/>
    </source>
</evidence>
<feature type="compositionally biased region" description="Polar residues" evidence="4">
    <location>
        <begin position="730"/>
        <end position="752"/>
    </location>
</feature>
<evidence type="ECO:0000256" key="4">
    <source>
        <dbReference type="SAM" id="MobiDB-lite"/>
    </source>
</evidence>
<dbReference type="InterPro" id="IPR036770">
    <property type="entry name" value="Ankyrin_rpt-contain_sf"/>
</dbReference>
<dbReference type="PANTHER" id="PTHR24171">
    <property type="entry name" value="ANKYRIN REPEAT DOMAIN-CONTAINING PROTEIN 39-RELATED"/>
    <property type="match status" value="1"/>
</dbReference>
<dbReference type="Gene3D" id="1.25.40.20">
    <property type="entry name" value="Ankyrin repeat-containing domain"/>
    <property type="match status" value="1"/>
</dbReference>
<feature type="region of interest" description="Disordered" evidence="4">
    <location>
        <begin position="390"/>
        <end position="430"/>
    </location>
</feature>
<name>A0A1W4XK33_AGRPL</name>